<dbReference type="Proteomes" id="UP000284841">
    <property type="component" value="Unassembled WGS sequence"/>
</dbReference>
<protein>
    <recommendedName>
        <fullName evidence="6">LPXTG cell wall anchor domain-containing protein</fullName>
    </recommendedName>
</protein>
<feature type="transmembrane region" description="Helical" evidence="2">
    <location>
        <begin position="253"/>
        <end position="274"/>
    </location>
</feature>
<gene>
    <name evidence="4" type="ORF">DW099_08855</name>
</gene>
<keyword evidence="2" id="KW-0472">Membrane</keyword>
<feature type="coiled-coil region" evidence="1">
    <location>
        <begin position="96"/>
        <end position="148"/>
    </location>
</feature>
<keyword evidence="5" id="KW-1185">Reference proteome</keyword>
<organism evidence="4 5">
    <name type="scientific">Emergencia timonensis</name>
    <dbReference type="NCBI Taxonomy" id="1776384"/>
    <lineage>
        <taxon>Bacteria</taxon>
        <taxon>Bacillati</taxon>
        <taxon>Bacillota</taxon>
        <taxon>Clostridia</taxon>
        <taxon>Peptostreptococcales</taxon>
        <taxon>Anaerovoracaceae</taxon>
        <taxon>Emergencia</taxon>
    </lineage>
</organism>
<keyword evidence="2" id="KW-0812">Transmembrane</keyword>
<evidence type="ECO:0008006" key="6">
    <source>
        <dbReference type="Google" id="ProtNLM"/>
    </source>
</evidence>
<sequence length="288" mass="31393">MIKCKKLLTAIFVLALIPLFTLPVYASDNDALKTLQKDLQQAITVSEQITDALNEEKPVGTIAKMIRNIKEIDTSVLGDPQDAPKTGSMITGTDSADSVQQIFAKLQLELANAAKKNASGQIDKITALQNEQNRVSQYLEQARNLQTQAKDQPIPLPGELQYYMDEKGLSYPMTASGNYTAEEFGKVISTLQSHLEKLGTDVQSQMTAVQDFMGQYNSYLESANASMQGSTKTLDSVSRGQSLFSSEEGGVSAAPVAVSVLAGVLLGMLAMWLIMKRRMKKQDQEESA</sequence>
<dbReference type="OrthoDB" id="2088316at2"/>
<evidence type="ECO:0000256" key="1">
    <source>
        <dbReference type="SAM" id="Coils"/>
    </source>
</evidence>
<evidence type="ECO:0000313" key="5">
    <source>
        <dbReference type="Proteomes" id="UP000284841"/>
    </source>
</evidence>
<dbReference type="STRING" id="1776384.GCA_900086585_04125"/>
<comment type="caution">
    <text evidence="4">The sequence shown here is derived from an EMBL/GenBank/DDBJ whole genome shotgun (WGS) entry which is preliminary data.</text>
</comment>
<keyword evidence="3" id="KW-0732">Signal</keyword>
<accession>A0A415E4A9</accession>
<dbReference type="GeneID" id="83006401"/>
<feature type="signal peptide" evidence="3">
    <location>
        <begin position="1"/>
        <end position="26"/>
    </location>
</feature>
<proteinExistence type="predicted"/>
<keyword evidence="1" id="KW-0175">Coiled coil</keyword>
<dbReference type="EMBL" id="QRMS01000002">
    <property type="protein sequence ID" value="RHJ88483.1"/>
    <property type="molecule type" value="Genomic_DNA"/>
</dbReference>
<dbReference type="AlphaFoldDB" id="A0A415E4A9"/>
<evidence type="ECO:0000313" key="4">
    <source>
        <dbReference type="EMBL" id="RHJ88483.1"/>
    </source>
</evidence>
<evidence type="ECO:0000256" key="3">
    <source>
        <dbReference type="SAM" id="SignalP"/>
    </source>
</evidence>
<keyword evidence="2" id="KW-1133">Transmembrane helix</keyword>
<name>A0A415E4A9_9FIRM</name>
<reference evidence="4 5" key="1">
    <citation type="submission" date="2018-08" db="EMBL/GenBank/DDBJ databases">
        <title>A genome reference for cultivated species of the human gut microbiota.</title>
        <authorList>
            <person name="Zou Y."/>
            <person name="Xue W."/>
            <person name="Luo G."/>
        </authorList>
    </citation>
    <scope>NUCLEOTIDE SEQUENCE [LARGE SCALE GENOMIC DNA]</scope>
    <source>
        <strain evidence="4 5">AM07-24</strain>
    </source>
</reference>
<dbReference type="RefSeq" id="WP_067542622.1">
    <property type="nucleotide sequence ID" value="NZ_AP025567.1"/>
</dbReference>
<feature type="chain" id="PRO_5019073156" description="LPXTG cell wall anchor domain-containing protein" evidence="3">
    <location>
        <begin position="27"/>
        <end position="288"/>
    </location>
</feature>
<evidence type="ECO:0000256" key="2">
    <source>
        <dbReference type="SAM" id="Phobius"/>
    </source>
</evidence>